<dbReference type="InterPro" id="IPR004839">
    <property type="entry name" value="Aminotransferase_I/II_large"/>
</dbReference>
<evidence type="ECO:0000256" key="1">
    <source>
        <dbReference type="ARBA" id="ARBA00001933"/>
    </source>
</evidence>
<dbReference type="PANTHER" id="PTHR43807:SF20">
    <property type="entry name" value="FI04487P"/>
    <property type="match status" value="1"/>
</dbReference>
<dbReference type="Gene3D" id="3.90.1150.10">
    <property type="entry name" value="Aspartate Aminotransferase, domain 1"/>
    <property type="match status" value="1"/>
</dbReference>
<dbReference type="InterPro" id="IPR051326">
    <property type="entry name" value="Kynurenine-oxoglutarate_AT"/>
</dbReference>
<dbReference type="RefSeq" id="WP_176626377.1">
    <property type="nucleotide sequence ID" value="NZ_JABXXQ010000507.1"/>
</dbReference>
<name>A0A850NWH2_9PROT</name>
<keyword evidence="3 6" id="KW-0808">Transferase</keyword>
<dbReference type="SUPFAM" id="SSF53383">
    <property type="entry name" value="PLP-dependent transferases"/>
    <property type="match status" value="1"/>
</dbReference>
<feature type="non-terminal residue" evidence="6">
    <location>
        <position position="1"/>
    </location>
</feature>
<evidence type="ECO:0000256" key="4">
    <source>
        <dbReference type="ARBA" id="ARBA00022898"/>
    </source>
</evidence>
<dbReference type="EMBL" id="JABXXQ010000507">
    <property type="protein sequence ID" value="NVN31812.1"/>
    <property type="molecule type" value="Genomic_DNA"/>
</dbReference>
<organism evidence="6 7">
    <name type="scientific">Endobacter medicaginis</name>
    <dbReference type="NCBI Taxonomy" id="1181271"/>
    <lineage>
        <taxon>Bacteria</taxon>
        <taxon>Pseudomonadati</taxon>
        <taxon>Pseudomonadota</taxon>
        <taxon>Alphaproteobacteria</taxon>
        <taxon>Acetobacterales</taxon>
        <taxon>Acetobacteraceae</taxon>
        <taxon>Endobacter</taxon>
    </lineage>
</organism>
<protein>
    <submittedName>
        <fullName evidence="6">Aminotransferase class I/II-fold pyridoxal phosphate-dependent enzyme</fullName>
    </submittedName>
</protein>
<proteinExistence type="predicted"/>
<reference evidence="6 7" key="1">
    <citation type="submission" date="2020-06" db="EMBL/GenBank/DDBJ databases">
        <title>Description of novel acetic acid bacteria.</title>
        <authorList>
            <person name="Sombolestani A."/>
        </authorList>
    </citation>
    <scope>NUCLEOTIDE SEQUENCE [LARGE SCALE GENOMIC DNA]</scope>
    <source>
        <strain evidence="6 7">LMG 26838</strain>
    </source>
</reference>
<evidence type="ECO:0000256" key="2">
    <source>
        <dbReference type="ARBA" id="ARBA00022576"/>
    </source>
</evidence>
<accession>A0A850NWH2</accession>
<evidence type="ECO:0000259" key="5">
    <source>
        <dbReference type="Pfam" id="PF00155"/>
    </source>
</evidence>
<feature type="domain" description="Aminotransferase class I/classII large" evidence="5">
    <location>
        <begin position="1"/>
        <end position="90"/>
    </location>
</feature>
<dbReference type="InterPro" id="IPR015422">
    <property type="entry name" value="PyrdxlP-dep_Trfase_small"/>
</dbReference>
<dbReference type="GO" id="GO:0005737">
    <property type="term" value="C:cytoplasm"/>
    <property type="evidence" value="ECO:0007669"/>
    <property type="project" value="TreeGrafter"/>
</dbReference>
<keyword evidence="4" id="KW-0663">Pyridoxal phosphate</keyword>
<comment type="caution">
    <text evidence="6">The sequence shown here is derived from an EMBL/GenBank/DDBJ whole genome shotgun (WGS) entry which is preliminary data.</text>
</comment>
<sequence length="110" mass="12069">RDRLAAGLRALGLDVLGCDGSYFLIADISAHLRPGEDDLAFCQRMTREARVTAIPLSAFYDGATSGLEGRCVRFAFCKRERVLDEAVSRLHAWLMPQTARPSLDAPASFP</sequence>
<dbReference type="Pfam" id="PF00155">
    <property type="entry name" value="Aminotran_1_2"/>
    <property type="match status" value="1"/>
</dbReference>
<comment type="cofactor">
    <cofactor evidence="1">
        <name>pyridoxal 5'-phosphate</name>
        <dbReference type="ChEBI" id="CHEBI:597326"/>
    </cofactor>
</comment>
<evidence type="ECO:0000256" key="3">
    <source>
        <dbReference type="ARBA" id="ARBA00022679"/>
    </source>
</evidence>
<keyword evidence="2 6" id="KW-0032">Aminotransferase</keyword>
<gene>
    <name evidence="6" type="ORF">HUK83_15900</name>
</gene>
<dbReference type="InterPro" id="IPR015424">
    <property type="entry name" value="PyrdxlP-dep_Trfase"/>
</dbReference>
<dbReference type="GO" id="GO:0016212">
    <property type="term" value="F:kynurenine-oxoglutarate transaminase activity"/>
    <property type="evidence" value="ECO:0007669"/>
    <property type="project" value="TreeGrafter"/>
</dbReference>
<dbReference type="GO" id="GO:0030170">
    <property type="term" value="F:pyridoxal phosphate binding"/>
    <property type="evidence" value="ECO:0007669"/>
    <property type="project" value="InterPro"/>
</dbReference>
<dbReference type="PANTHER" id="PTHR43807">
    <property type="entry name" value="FI04487P"/>
    <property type="match status" value="1"/>
</dbReference>
<evidence type="ECO:0000313" key="7">
    <source>
        <dbReference type="Proteomes" id="UP000565205"/>
    </source>
</evidence>
<dbReference type="Proteomes" id="UP000565205">
    <property type="component" value="Unassembled WGS sequence"/>
</dbReference>
<dbReference type="AlphaFoldDB" id="A0A850NWH2"/>
<evidence type="ECO:0000313" key="6">
    <source>
        <dbReference type="EMBL" id="NVN31812.1"/>
    </source>
</evidence>